<evidence type="ECO:0000256" key="2">
    <source>
        <dbReference type="ARBA" id="ARBA00023134"/>
    </source>
</evidence>
<dbReference type="Gene3D" id="3.10.20.30">
    <property type="match status" value="1"/>
</dbReference>
<dbReference type="RefSeq" id="WP_095608360.1">
    <property type="nucleotide sequence ID" value="NZ_CAUHCB010000001.1"/>
</dbReference>
<protein>
    <submittedName>
        <fullName evidence="6">GTP-binding protein</fullName>
    </submittedName>
    <submittedName>
        <fullName evidence="7">GTPase ObgE</fullName>
    </submittedName>
</protein>
<sequence length="365" mass="40872">MSAAEERIKQIEEEIKNTQKNKATSHHIGKLKAQIAQLKEKIEKSNSSGSKGEGFLVRKSGDSTAVLLGFPSVGKSTILNYLTNANSKVGAYEFTTLDIVPGIMEYDDASIQILDIPGIIKGASKGKGKGREILSATRNADLIIMVLDVFQPEHMDVILDEVRNIGVRPNEKKPNVKVSKKKMGGLNIVSTVELTHLDEKTIHSILSQYGIHSADVVLREDVTIDRFIDALEPNRAYIPMTIVVNKIDIATEEQLAKLREKLPNALFVSADDGIMMEELKERIFQDLDLIRLYLKPQGKKADMDEPLIIRRGSTIEDVARKLHRDFVKNFKYAKVWGDSVKFPGQKVGLDHELQDHDIVRIIIKK</sequence>
<dbReference type="Proteomes" id="UP000217528">
    <property type="component" value="Unassembled WGS sequence"/>
</dbReference>
<dbReference type="OrthoDB" id="372125at2157"/>
<dbReference type="CDD" id="cd01666">
    <property type="entry name" value="TGS_DRG"/>
    <property type="match status" value="1"/>
</dbReference>
<dbReference type="SUPFAM" id="SSF52540">
    <property type="entry name" value="P-loop containing nucleoside triphosphate hydrolases"/>
    <property type="match status" value="1"/>
</dbReference>
<dbReference type="InterPro" id="IPR031662">
    <property type="entry name" value="GTP-binding_2"/>
</dbReference>
<dbReference type="PROSITE" id="PS51710">
    <property type="entry name" value="G_OBG"/>
    <property type="match status" value="1"/>
</dbReference>
<dbReference type="AlphaFoldDB" id="A0A2A2HE80"/>
<dbReference type="InterPro" id="IPR012676">
    <property type="entry name" value="TGS-like"/>
</dbReference>
<keyword evidence="2" id="KW-0342">GTP-binding</keyword>
<dbReference type="PROSITE" id="PS51880">
    <property type="entry name" value="TGS"/>
    <property type="match status" value="1"/>
</dbReference>
<reference evidence="6 8" key="2">
    <citation type="journal article" date="2017" name="BMC Genomics">
        <title>Genomic analysis of methanogenic archaea reveals a shift towards energy conservation.</title>
        <authorList>
            <person name="Gilmore S.P."/>
            <person name="Henske J.K."/>
            <person name="Sexton J.A."/>
            <person name="Solomon K.V."/>
            <person name="Seppala S."/>
            <person name="Yoo J.I."/>
            <person name="Huyett L.M."/>
            <person name="Pressman A."/>
            <person name="Cogan J.Z."/>
            <person name="Kivenson V."/>
            <person name="Peng X."/>
            <person name="Tan Y."/>
            <person name="Valentine D.L."/>
            <person name="O'Malley M.A."/>
        </authorList>
    </citation>
    <scope>NUCLEOTIDE SEQUENCE [LARGE SCALE GENOMIC DNA]</scope>
    <source>
        <strain evidence="6 8">1R-7</strain>
    </source>
</reference>
<dbReference type="InterPro" id="IPR006074">
    <property type="entry name" value="GTP1-OBG_CS"/>
</dbReference>
<dbReference type="InterPro" id="IPR006073">
    <property type="entry name" value="GTP-bd"/>
</dbReference>
<dbReference type="InterPro" id="IPR012675">
    <property type="entry name" value="Beta-grasp_dom_sf"/>
</dbReference>
<dbReference type="Proteomes" id="UP000246004">
    <property type="component" value="Unassembled WGS sequence"/>
</dbReference>
<dbReference type="InterPro" id="IPR045001">
    <property type="entry name" value="DRG"/>
</dbReference>
<evidence type="ECO:0000259" key="5">
    <source>
        <dbReference type="PROSITE" id="PS51880"/>
    </source>
</evidence>
<dbReference type="GO" id="GO:0005525">
    <property type="term" value="F:GTP binding"/>
    <property type="evidence" value="ECO:0007669"/>
    <property type="project" value="UniProtKB-KW"/>
</dbReference>
<dbReference type="GO" id="GO:0003924">
    <property type="term" value="F:GTPase activity"/>
    <property type="evidence" value="ECO:0007669"/>
    <property type="project" value="InterPro"/>
</dbReference>
<evidence type="ECO:0000313" key="8">
    <source>
        <dbReference type="Proteomes" id="UP000217528"/>
    </source>
</evidence>
<gene>
    <name evidence="7" type="primary">obg_1</name>
    <name evidence="6" type="ORF">ASJ82_00955</name>
    <name evidence="7" type="ORF">MSCUN_06420</name>
</gene>
<dbReference type="EMBL" id="LWMS01000017">
    <property type="protein sequence ID" value="PWL08448.1"/>
    <property type="molecule type" value="Genomic_DNA"/>
</dbReference>
<dbReference type="InterPro" id="IPR027417">
    <property type="entry name" value="P-loop_NTPase"/>
</dbReference>
<dbReference type="CDD" id="cd01896">
    <property type="entry name" value="DRG"/>
    <property type="match status" value="1"/>
</dbReference>
<feature type="domain" description="TGS" evidence="5">
    <location>
        <begin position="288"/>
        <end position="363"/>
    </location>
</feature>
<dbReference type="InterPro" id="IPR004095">
    <property type="entry name" value="TGS"/>
</dbReference>
<dbReference type="PANTHER" id="PTHR43127">
    <property type="entry name" value="DEVELOPMENTALLY-REGULATED GTP-BINDING PROTEIN 2"/>
    <property type="match status" value="1"/>
</dbReference>
<dbReference type="EMBL" id="LMVN01000009">
    <property type="protein sequence ID" value="PAV07732.1"/>
    <property type="molecule type" value="Genomic_DNA"/>
</dbReference>
<keyword evidence="3" id="KW-0175">Coiled coil</keyword>
<dbReference type="PROSITE" id="PS00905">
    <property type="entry name" value="GTP1_OBG"/>
    <property type="match status" value="1"/>
</dbReference>
<name>A0A2A2HE80_9EURY</name>
<dbReference type="Pfam" id="PF16897">
    <property type="entry name" value="MMR_HSR1_Xtn"/>
    <property type="match status" value="1"/>
</dbReference>
<organism evidence="6 8">
    <name type="scientific">Methanosphaera cuniculi</name>
    <dbReference type="NCBI Taxonomy" id="1077256"/>
    <lineage>
        <taxon>Archaea</taxon>
        <taxon>Methanobacteriati</taxon>
        <taxon>Methanobacteriota</taxon>
        <taxon>Methanomada group</taxon>
        <taxon>Methanobacteria</taxon>
        <taxon>Methanobacteriales</taxon>
        <taxon>Methanobacteriaceae</taxon>
        <taxon>Methanosphaera</taxon>
    </lineage>
</organism>
<dbReference type="FunFam" id="3.10.20.30:FF:000016">
    <property type="entry name" value="Developmentally-regulated GTP-binding protein 2"/>
    <property type="match status" value="1"/>
</dbReference>
<reference evidence="7 9" key="1">
    <citation type="submission" date="2016-04" db="EMBL/GenBank/DDBJ databases">
        <title>Genome sequence of Methanosphaera cuniculi DSM 4103.</title>
        <authorList>
            <person name="Poehlein A."/>
            <person name="Seedorf H."/>
            <person name="Daniel R."/>
        </authorList>
    </citation>
    <scope>NUCLEOTIDE SEQUENCE [LARGE SCALE GENOMIC DNA]</scope>
    <source>
        <strain evidence="7 9">DSM 4103</strain>
    </source>
</reference>
<evidence type="ECO:0000313" key="9">
    <source>
        <dbReference type="Proteomes" id="UP000246004"/>
    </source>
</evidence>
<evidence type="ECO:0000259" key="4">
    <source>
        <dbReference type="PROSITE" id="PS51710"/>
    </source>
</evidence>
<feature type="coiled-coil region" evidence="3">
    <location>
        <begin position="1"/>
        <end position="48"/>
    </location>
</feature>
<evidence type="ECO:0000256" key="3">
    <source>
        <dbReference type="SAM" id="Coils"/>
    </source>
</evidence>
<dbReference type="NCBIfam" id="TIGR00231">
    <property type="entry name" value="small_GTP"/>
    <property type="match status" value="1"/>
</dbReference>
<dbReference type="PRINTS" id="PR00326">
    <property type="entry name" value="GTP1OBG"/>
</dbReference>
<dbReference type="Pfam" id="PF02824">
    <property type="entry name" value="TGS"/>
    <property type="match status" value="1"/>
</dbReference>
<keyword evidence="8" id="KW-1185">Reference proteome</keyword>
<feature type="domain" description="OBG-type G" evidence="4">
    <location>
        <begin position="63"/>
        <end position="288"/>
    </location>
</feature>
<dbReference type="InterPro" id="IPR005225">
    <property type="entry name" value="Small_GTP-bd"/>
</dbReference>
<comment type="caution">
    <text evidence="6">The sequence shown here is derived from an EMBL/GenBank/DDBJ whole genome shotgun (WGS) entry which is preliminary data.</text>
</comment>
<proteinExistence type="predicted"/>
<dbReference type="Pfam" id="PF01926">
    <property type="entry name" value="MMR_HSR1"/>
    <property type="match status" value="1"/>
</dbReference>
<evidence type="ECO:0000313" key="6">
    <source>
        <dbReference type="EMBL" id="PAV07732.1"/>
    </source>
</evidence>
<dbReference type="SUPFAM" id="SSF81271">
    <property type="entry name" value="TGS-like"/>
    <property type="match status" value="1"/>
</dbReference>
<evidence type="ECO:0000313" key="7">
    <source>
        <dbReference type="EMBL" id="PWL08448.1"/>
    </source>
</evidence>
<evidence type="ECO:0000256" key="1">
    <source>
        <dbReference type="ARBA" id="ARBA00022741"/>
    </source>
</evidence>
<keyword evidence="1" id="KW-0547">Nucleotide-binding</keyword>
<accession>A0A2A2HE80</accession>
<dbReference type="InterPro" id="IPR031167">
    <property type="entry name" value="G_OBG"/>
</dbReference>
<dbReference type="Gene3D" id="6.10.140.1070">
    <property type="match status" value="2"/>
</dbReference>